<dbReference type="Pfam" id="PF13635">
    <property type="entry name" value="DUF4143"/>
    <property type="match status" value="1"/>
</dbReference>
<reference evidence="2 3" key="1">
    <citation type="submission" date="2017-04" db="EMBL/GenBank/DDBJ databases">
        <title>Comparative genome analysis of Subtercola boreus.</title>
        <authorList>
            <person name="Cho Y.-J."/>
            <person name="Cho A."/>
            <person name="Kim O.-S."/>
            <person name="Lee J.-I."/>
        </authorList>
    </citation>
    <scope>NUCLEOTIDE SEQUENCE [LARGE SCALE GENOMIC DNA]</scope>
    <source>
        <strain evidence="2 3">K300</strain>
    </source>
</reference>
<dbReference type="EMBL" id="NBWZ01000001">
    <property type="protein sequence ID" value="RFA10894.1"/>
    <property type="molecule type" value="Genomic_DNA"/>
</dbReference>
<accession>A0A3E0VLM7</accession>
<gene>
    <name evidence="2" type="ORF">B7R54_18030</name>
</gene>
<evidence type="ECO:0000259" key="1">
    <source>
        <dbReference type="Pfam" id="PF13635"/>
    </source>
</evidence>
<dbReference type="RefSeq" id="WP_116416271.1">
    <property type="nucleotide sequence ID" value="NZ_NBWZ01000001.1"/>
</dbReference>
<comment type="caution">
    <text evidence="2">The sequence shown here is derived from an EMBL/GenBank/DDBJ whole genome shotgun (WGS) entry which is preliminary data.</text>
</comment>
<dbReference type="Proteomes" id="UP000256486">
    <property type="component" value="Unassembled WGS sequence"/>
</dbReference>
<name>A0A3E0VLM7_9MICO</name>
<keyword evidence="3" id="KW-1185">Reference proteome</keyword>
<dbReference type="PANTHER" id="PTHR43566">
    <property type="entry name" value="CONSERVED PROTEIN"/>
    <property type="match status" value="1"/>
</dbReference>
<protein>
    <recommendedName>
        <fullName evidence="1">DUF4143 domain-containing protein</fullName>
    </recommendedName>
</protein>
<dbReference type="SUPFAM" id="SSF52980">
    <property type="entry name" value="Restriction endonuclease-like"/>
    <property type="match status" value="1"/>
</dbReference>
<sequence length="185" mass="20020">MAPPARGTAQDYREVLKRLWLLDEVPGWVPSRNHFNRLGQSPKHQLADPALAARLLGVSAQSLITRSDIGPAELRDGPMLGGLFESLVTLSVRVYAQSAGAAVSHVRTHNGDHEIDLIVERADGKVVAFEVKLASAVTDKDVQHLRWLRIQLGTDLPDAAVITTGKVAYWRADGIAVIPLALLGV</sequence>
<proteinExistence type="predicted"/>
<evidence type="ECO:0000313" key="2">
    <source>
        <dbReference type="EMBL" id="RFA10894.1"/>
    </source>
</evidence>
<organism evidence="2 3">
    <name type="scientific">Subtercola boreus</name>
    <dbReference type="NCBI Taxonomy" id="120213"/>
    <lineage>
        <taxon>Bacteria</taxon>
        <taxon>Bacillati</taxon>
        <taxon>Actinomycetota</taxon>
        <taxon>Actinomycetes</taxon>
        <taxon>Micrococcales</taxon>
        <taxon>Microbacteriaceae</taxon>
        <taxon>Subtercola</taxon>
    </lineage>
</organism>
<dbReference type="AlphaFoldDB" id="A0A3E0VLM7"/>
<dbReference type="InterPro" id="IPR011335">
    <property type="entry name" value="Restrct_endonuc-II-like"/>
</dbReference>
<feature type="domain" description="DUF4143" evidence="1">
    <location>
        <begin position="6"/>
        <end position="133"/>
    </location>
</feature>
<dbReference type="InterPro" id="IPR025420">
    <property type="entry name" value="DUF4143"/>
</dbReference>
<evidence type="ECO:0000313" key="3">
    <source>
        <dbReference type="Proteomes" id="UP000256486"/>
    </source>
</evidence>
<dbReference type="OrthoDB" id="128089at2"/>
<dbReference type="PANTHER" id="PTHR43566:SF2">
    <property type="entry name" value="DUF4143 DOMAIN-CONTAINING PROTEIN"/>
    <property type="match status" value="1"/>
</dbReference>